<dbReference type="EMBL" id="QSAT01000022">
    <property type="protein sequence ID" value="RGW74733.1"/>
    <property type="molecule type" value="Genomic_DNA"/>
</dbReference>
<dbReference type="RefSeq" id="WP_118357406.1">
    <property type="nucleotide sequence ID" value="NZ_CATXSW010000009.1"/>
</dbReference>
<evidence type="ECO:0000313" key="2">
    <source>
        <dbReference type="EMBL" id="RGW74733.1"/>
    </source>
</evidence>
<gene>
    <name evidence="2" type="ORF">DWV56_07475</name>
</gene>
<dbReference type="SUPFAM" id="SSF47413">
    <property type="entry name" value="lambda repressor-like DNA-binding domains"/>
    <property type="match status" value="1"/>
</dbReference>
<dbReference type="AlphaFoldDB" id="A0A413CTD9"/>
<accession>A0A413CTD9</accession>
<dbReference type="InterPro" id="IPR010982">
    <property type="entry name" value="Lambda_DNA-bd_dom_sf"/>
</dbReference>
<reference evidence="2 3" key="1">
    <citation type="submission" date="2018-08" db="EMBL/GenBank/DDBJ databases">
        <title>A genome reference for cultivated species of the human gut microbiota.</title>
        <authorList>
            <person name="Zou Y."/>
            <person name="Xue W."/>
            <person name="Luo G."/>
        </authorList>
    </citation>
    <scope>NUCLEOTIDE SEQUENCE [LARGE SCALE GENOMIC DNA]</scope>
    <source>
        <strain evidence="2 3">AF10-31</strain>
    </source>
</reference>
<dbReference type="Proteomes" id="UP000284651">
    <property type="component" value="Unassembled WGS sequence"/>
</dbReference>
<comment type="caution">
    <text evidence="2">The sequence shown here is derived from an EMBL/GenBank/DDBJ whole genome shotgun (WGS) entry which is preliminary data.</text>
</comment>
<proteinExistence type="predicted"/>
<dbReference type="Gene3D" id="1.10.260.40">
    <property type="entry name" value="lambda repressor-like DNA-binding domains"/>
    <property type="match status" value="1"/>
</dbReference>
<evidence type="ECO:0000259" key="1">
    <source>
        <dbReference type="PROSITE" id="PS50943"/>
    </source>
</evidence>
<dbReference type="SMART" id="SM00530">
    <property type="entry name" value="HTH_XRE"/>
    <property type="match status" value="1"/>
</dbReference>
<organism evidence="2 3">
    <name type="scientific">Holdemanella biformis</name>
    <dbReference type="NCBI Taxonomy" id="1735"/>
    <lineage>
        <taxon>Bacteria</taxon>
        <taxon>Bacillati</taxon>
        <taxon>Bacillota</taxon>
        <taxon>Erysipelotrichia</taxon>
        <taxon>Erysipelotrichales</taxon>
        <taxon>Erysipelotrichaceae</taxon>
        <taxon>Holdemanella</taxon>
    </lineage>
</organism>
<dbReference type="Pfam" id="PF01381">
    <property type="entry name" value="HTH_3"/>
    <property type="match status" value="1"/>
</dbReference>
<name>A0A413CTD9_9FIRM</name>
<dbReference type="PROSITE" id="PS50943">
    <property type="entry name" value="HTH_CROC1"/>
    <property type="match status" value="1"/>
</dbReference>
<evidence type="ECO:0000313" key="3">
    <source>
        <dbReference type="Proteomes" id="UP000284651"/>
    </source>
</evidence>
<dbReference type="CDD" id="cd00093">
    <property type="entry name" value="HTH_XRE"/>
    <property type="match status" value="1"/>
</dbReference>
<dbReference type="GO" id="GO:0003677">
    <property type="term" value="F:DNA binding"/>
    <property type="evidence" value="ECO:0007669"/>
    <property type="project" value="InterPro"/>
</dbReference>
<sequence>MSVLNKEKIEKEIERLGLTKGEVADKMNMSIQSFSRMISGNTLNPRLDNAIGLSRILGVSLDYLTDLTNERDVDVQIKDISAKLGLSLNSIYNLMWMNQNMECHVAPLDELISSTTIYQINDSLKNLYEANSLSEYGDYDIQYDLKGQSKHKQIAQYNITDIYIYELMNWIRLSLDYSDSKKIGIERTIEYLENSDDESIFKEDIPELKEKFDNFEYFKNCQTKGNRIVCEKN</sequence>
<protein>
    <submittedName>
        <fullName evidence="2">XRE family transcriptional regulator</fullName>
    </submittedName>
</protein>
<dbReference type="InterPro" id="IPR001387">
    <property type="entry name" value="Cro/C1-type_HTH"/>
</dbReference>
<feature type="domain" description="HTH cro/C1-type" evidence="1">
    <location>
        <begin position="9"/>
        <end position="64"/>
    </location>
</feature>